<dbReference type="GO" id="GO:0016787">
    <property type="term" value="F:hydrolase activity"/>
    <property type="evidence" value="ECO:0007669"/>
    <property type="project" value="UniProtKB-KW"/>
</dbReference>
<dbReference type="AlphaFoldDB" id="A0AA35Q9V9"/>
<sequence length="356" mass="37952">MLFSTKAVAALSLLAATVSSSPAVSPRAAAAPVYDEEVAPALAEYPLPAILTLDMIPAIRQQETAEYNAETVLGGQPFTHVEHAVPSYQGYNMTVSVITPDNIPAGSSRPWVYYIHGGGLILGNRFYLIAAGFELAHSLGLVIVTAEYRLAPEHPAPAAIEDVYAGLVWAANNAQSLGLDPSKALVWGSSSGGGLAAALGMMVRDRKPTDKLTLKGLMLHYPMLDNSIAASEQAIFSGNAAPAWSAETDQMAWKAYLGDKPGDKAKNPYYVPARAKNLANLPPVFIDTGSAELFRSPVAKFTQALWEAGNLVESHVSAGAFHGSDVMVPTARVSQRAWSARYLWITDKLTALRSMK</sequence>
<dbReference type="Pfam" id="PF07859">
    <property type="entry name" value="Abhydrolase_3"/>
    <property type="match status" value="1"/>
</dbReference>
<feature type="chain" id="PRO_5041412127" description="Alpha/beta hydrolase fold-3 domain-containing protein" evidence="2">
    <location>
        <begin position="21"/>
        <end position="356"/>
    </location>
</feature>
<gene>
    <name evidence="4" type="ORF">CCHLO57077_00014532</name>
</gene>
<evidence type="ECO:0000313" key="4">
    <source>
        <dbReference type="EMBL" id="CAI6097409.1"/>
    </source>
</evidence>
<dbReference type="SUPFAM" id="SSF53474">
    <property type="entry name" value="alpha/beta-Hydrolases"/>
    <property type="match status" value="1"/>
</dbReference>
<dbReference type="PANTHER" id="PTHR48081:SF8">
    <property type="entry name" value="ALPHA_BETA HYDROLASE FOLD-3 DOMAIN-CONTAINING PROTEIN-RELATED"/>
    <property type="match status" value="1"/>
</dbReference>
<dbReference type="InterPro" id="IPR029058">
    <property type="entry name" value="AB_hydrolase_fold"/>
</dbReference>
<protein>
    <recommendedName>
        <fullName evidence="3">Alpha/beta hydrolase fold-3 domain-containing protein</fullName>
    </recommendedName>
</protein>
<dbReference type="EMBL" id="CABFNP030001291">
    <property type="protein sequence ID" value="CAI6097409.1"/>
    <property type="molecule type" value="Genomic_DNA"/>
</dbReference>
<dbReference type="Gene3D" id="3.40.50.1820">
    <property type="entry name" value="alpha/beta hydrolase"/>
    <property type="match status" value="1"/>
</dbReference>
<evidence type="ECO:0000259" key="3">
    <source>
        <dbReference type="Pfam" id="PF07859"/>
    </source>
</evidence>
<evidence type="ECO:0000313" key="5">
    <source>
        <dbReference type="Proteomes" id="UP001160390"/>
    </source>
</evidence>
<reference evidence="4" key="1">
    <citation type="submission" date="2023-01" db="EMBL/GenBank/DDBJ databases">
        <authorList>
            <person name="Piombo E."/>
        </authorList>
    </citation>
    <scope>NUCLEOTIDE SEQUENCE</scope>
</reference>
<keyword evidence="2" id="KW-0732">Signal</keyword>
<dbReference type="PANTHER" id="PTHR48081">
    <property type="entry name" value="AB HYDROLASE SUPERFAMILY PROTEIN C4A8.06C"/>
    <property type="match status" value="1"/>
</dbReference>
<feature type="domain" description="Alpha/beta hydrolase fold-3" evidence="3">
    <location>
        <begin position="112"/>
        <end position="323"/>
    </location>
</feature>
<accession>A0AA35Q9V9</accession>
<name>A0AA35Q9V9_9HYPO</name>
<evidence type="ECO:0000256" key="2">
    <source>
        <dbReference type="SAM" id="SignalP"/>
    </source>
</evidence>
<feature type="signal peptide" evidence="2">
    <location>
        <begin position="1"/>
        <end position="20"/>
    </location>
</feature>
<proteinExistence type="predicted"/>
<dbReference type="InterPro" id="IPR013094">
    <property type="entry name" value="AB_hydrolase_3"/>
</dbReference>
<keyword evidence="1" id="KW-0378">Hydrolase</keyword>
<comment type="caution">
    <text evidence="4">The sequence shown here is derived from an EMBL/GenBank/DDBJ whole genome shotgun (WGS) entry which is preliminary data.</text>
</comment>
<keyword evidence="5" id="KW-1185">Reference proteome</keyword>
<dbReference type="Proteomes" id="UP001160390">
    <property type="component" value="Unassembled WGS sequence"/>
</dbReference>
<organism evidence="4 5">
    <name type="scientific">Clonostachys chloroleuca</name>
    <dbReference type="NCBI Taxonomy" id="1926264"/>
    <lineage>
        <taxon>Eukaryota</taxon>
        <taxon>Fungi</taxon>
        <taxon>Dikarya</taxon>
        <taxon>Ascomycota</taxon>
        <taxon>Pezizomycotina</taxon>
        <taxon>Sordariomycetes</taxon>
        <taxon>Hypocreomycetidae</taxon>
        <taxon>Hypocreales</taxon>
        <taxon>Bionectriaceae</taxon>
        <taxon>Clonostachys</taxon>
    </lineage>
</organism>
<evidence type="ECO:0000256" key="1">
    <source>
        <dbReference type="ARBA" id="ARBA00022801"/>
    </source>
</evidence>
<dbReference type="InterPro" id="IPR050300">
    <property type="entry name" value="GDXG_lipolytic_enzyme"/>
</dbReference>